<organism evidence="2 3">
    <name type="scientific">Apiospora arundinis</name>
    <dbReference type="NCBI Taxonomy" id="335852"/>
    <lineage>
        <taxon>Eukaryota</taxon>
        <taxon>Fungi</taxon>
        <taxon>Dikarya</taxon>
        <taxon>Ascomycota</taxon>
        <taxon>Pezizomycotina</taxon>
        <taxon>Sordariomycetes</taxon>
        <taxon>Xylariomycetidae</taxon>
        <taxon>Amphisphaeriales</taxon>
        <taxon>Apiosporaceae</taxon>
        <taxon>Apiospora</taxon>
    </lineage>
</organism>
<feature type="compositionally biased region" description="Pro residues" evidence="1">
    <location>
        <begin position="499"/>
        <end position="508"/>
    </location>
</feature>
<evidence type="ECO:0000256" key="1">
    <source>
        <dbReference type="SAM" id="MobiDB-lite"/>
    </source>
</evidence>
<feature type="compositionally biased region" description="Pro residues" evidence="1">
    <location>
        <begin position="481"/>
        <end position="490"/>
    </location>
</feature>
<dbReference type="PANTHER" id="PTHR36847">
    <property type="entry name" value="AMIDOLIGASE ENZYME"/>
    <property type="match status" value="1"/>
</dbReference>
<feature type="compositionally biased region" description="Pro residues" evidence="1">
    <location>
        <begin position="583"/>
        <end position="593"/>
    </location>
</feature>
<evidence type="ECO:0000313" key="2">
    <source>
        <dbReference type="EMBL" id="KAK8875019.1"/>
    </source>
</evidence>
<feature type="compositionally biased region" description="Polar residues" evidence="1">
    <location>
        <begin position="596"/>
        <end position="606"/>
    </location>
</feature>
<protein>
    <submittedName>
        <fullName evidence="2">Amidoligase</fullName>
    </submittedName>
</protein>
<feature type="region of interest" description="Disordered" evidence="1">
    <location>
        <begin position="442"/>
        <end position="665"/>
    </location>
</feature>
<evidence type="ECO:0000313" key="3">
    <source>
        <dbReference type="Proteomes" id="UP001390339"/>
    </source>
</evidence>
<dbReference type="Proteomes" id="UP001390339">
    <property type="component" value="Unassembled WGS sequence"/>
</dbReference>
<dbReference type="PANTHER" id="PTHR36847:SF1">
    <property type="entry name" value="AMIDOLIGASE ENZYME"/>
    <property type="match status" value="1"/>
</dbReference>
<feature type="compositionally biased region" description="Low complexity" evidence="1">
    <location>
        <begin position="556"/>
        <end position="577"/>
    </location>
</feature>
<name>A0ABR2JB63_9PEZI</name>
<feature type="compositionally biased region" description="Basic residues" evidence="1">
    <location>
        <begin position="526"/>
        <end position="540"/>
    </location>
</feature>
<reference evidence="2 3" key="1">
    <citation type="journal article" date="2024" name="IMA Fungus">
        <title>Apiospora arundinis, a panoply of carbohydrate-active enzymes and secondary metabolites.</title>
        <authorList>
            <person name="Sorensen T."/>
            <person name="Petersen C."/>
            <person name="Muurmann A.T."/>
            <person name="Christiansen J.V."/>
            <person name="Brundto M.L."/>
            <person name="Overgaard C.K."/>
            <person name="Boysen A.T."/>
            <person name="Wollenberg R.D."/>
            <person name="Larsen T.O."/>
            <person name="Sorensen J.L."/>
            <person name="Nielsen K.L."/>
            <person name="Sondergaard T.E."/>
        </authorList>
    </citation>
    <scope>NUCLEOTIDE SEQUENCE [LARGE SCALE GENOMIC DNA]</scope>
    <source>
        <strain evidence="2 3">AAU 773</strain>
    </source>
</reference>
<sequence length="840" mass="92394">MNQNRDTLFQQQAQRGLAYSFDPTWLANPFAWKFGVEIKGILFMRVQQPGEDIDRLRDQNPGVLVLPHEMRDGDYGDLGREDIAYQLEHAGVRMNRWAEDGTLLVPHPGRDPNNEELVPVDEARRLGLPNVEYRRWTITDNPSVGINLGDIQKYPRIGGYHAFGFELKSPILHNTREGIQELQRVIELLYRNEVYFNSTGGIDVHVGLDHYMIPLEMTKRIACVCLAADAALNTYHYEWEQDNSERLNIRTSSNLVHGLTAQQAAATNKDQLDGTVDWARRVPPRLRLDECINVVVDAGSYDTLDKLMSVDRGTWPANHVFPRYEVGRLNQFRRPTTTVEFTQFSANITHADEVLAWVKICLRLCSFACGTDVGGFSTMVEWCHRFENGELGAAGTWQNLLRGLGGLEDVIDFYNRDWSMLRRPTAAEEARQRLRDVWVERDGSKPVTPPNPSFWRFWGYDSNGNPVTDPNANNGGEQQQPQPPVPPPHVELPNNGEQPQPPVPPPHVELPNNGQQPQSGPLPPRPRPKGPRPNPQKKRNWPSQFIPSLDPINEGSSEGSQASTLSSSSSSVIWSVSEEAEDPLPPPPVPPHDPATLTSRQGTGTSLADYMQGMSNRNARRSPRTNRDRGGASMSALRRLLGMPPRGSGNGRAASNSTAGTTGTTIITRNPNAAGGAGGAGGANTIYSGGGAGIGVTLGGNGRSGDASLLTPRPRLLPIQTDATITRAVTIPNMLPLFLPTGASLENLPAALAAEMQRPLSGSGLTPSASPVVLADTGRDRRTIYNCNRWDRDPTRTAADGGSPTFPQEVRSRRENRRRGSQGLGEMPVSNPFAAFRSKR</sequence>
<keyword evidence="3" id="KW-1185">Reference proteome</keyword>
<gene>
    <name evidence="2" type="ORF">PGQ11_005533</name>
</gene>
<comment type="caution">
    <text evidence="2">The sequence shown here is derived from an EMBL/GenBank/DDBJ whole genome shotgun (WGS) entry which is preliminary data.</text>
</comment>
<feature type="region of interest" description="Disordered" evidence="1">
    <location>
        <begin position="788"/>
        <end position="840"/>
    </location>
</feature>
<feature type="compositionally biased region" description="Polar residues" evidence="1">
    <location>
        <begin position="462"/>
        <end position="477"/>
    </location>
</feature>
<dbReference type="EMBL" id="JAPCWZ010000003">
    <property type="protein sequence ID" value="KAK8875019.1"/>
    <property type="molecule type" value="Genomic_DNA"/>
</dbReference>
<proteinExistence type="predicted"/>
<accession>A0ABR2JB63</accession>
<feature type="compositionally biased region" description="Low complexity" evidence="1">
    <location>
        <begin position="651"/>
        <end position="665"/>
    </location>
</feature>
<feature type="compositionally biased region" description="Low complexity" evidence="1">
    <location>
        <begin position="509"/>
        <end position="519"/>
    </location>
</feature>